<evidence type="ECO:0000313" key="2">
    <source>
        <dbReference type="EMBL" id="WZN60715.1"/>
    </source>
</evidence>
<feature type="signal peptide" evidence="1">
    <location>
        <begin position="1"/>
        <end position="23"/>
    </location>
</feature>
<protein>
    <submittedName>
        <fullName evidence="2">Uncharacterized protein</fullName>
    </submittedName>
</protein>
<dbReference type="Proteomes" id="UP001472866">
    <property type="component" value="Chromosome 03"/>
</dbReference>
<proteinExistence type="predicted"/>
<name>A0AAX4P2V7_9CHLO</name>
<organism evidence="2 3">
    <name type="scientific">Chloropicon roscoffensis</name>
    <dbReference type="NCBI Taxonomy" id="1461544"/>
    <lineage>
        <taxon>Eukaryota</taxon>
        <taxon>Viridiplantae</taxon>
        <taxon>Chlorophyta</taxon>
        <taxon>Chloropicophyceae</taxon>
        <taxon>Chloropicales</taxon>
        <taxon>Chloropicaceae</taxon>
        <taxon>Chloropicon</taxon>
    </lineage>
</organism>
<feature type="chain" id="PRO_5043545272" evidence="1">
    <location>
        <begin position="24"/>
        <end position="309"/>
    </location>
</feature>
<evidence type="ECO:0000313" key="3">
    <source>
        <dbReference type="Proteomes" id="UP001472866"/>
    </source>
</evidence>
<reference evidence="2 3" key="1">
    <citation type="submission" date="2024-03" db="EMBL/GenBank/DDBJ databases">
        <title>Complete genome sequence of the green alga Chloropicon roscoffensis RCC1871.</title>
        <authorList>
            <person name="Lemieux C."/>
            <person name="Pombert J.-F."/>
            <person name="Otis C."/>
            <person name="Turmel M."/>
        </authorList>
    </citation>
    <scope>NUCLEOTIDE SEQUENCE [LARGE SCALE GENOMIC DNA]</scope>
    <source>
        <strain evidence="2 3">RCC1871</strain>
    </source>
</reference>
<sequence length="309" mass="32407">MRTGVKAVIAAAAVGMVAFGGAAQAVTTEEEHFDALADQLANASNIQIDLEPLLAVLKDEIHGFVQNRADEGSTHNLVNGLLEEIINADEAEAENIENFQSYEAFTGLLDVVGVPHGEIAEDVEAAEGDEGDKRKMGVLGRLAGGFGGGNVMIPPGTFVGGSPFIGLNDNPSLTPFTYTGTGARALAPELQAKFNAFYQQYCLQAAINADAGQYNFPGFDLGSIEIEVSNGGCVVDQGSKQLVCSPGSISYSKKPASLNGFSKNGMNYQGSYCPAMTFPKKKDTSYSASVGGTARTVFNKQDHYAGKGK</sequence>
<dbReference type="AlphaFoldDB" id="A0AAX4P2V7"/>
<keyword evidence="3" id="KW-1185">Reference proteome</keyword>
<keyword evidence="1" id="KW-0732">Signal</keyword>
<gene>
    <name evidence="2" type="ORF">HKI87_03g22490</name>
</gene>
<accession>A0AAX4P2V7</accession>
<dbReference type="EMBL" id="CP151503">
    <property type="protein sequence ID" value="WZN60715.1"/>
    <property type="molecule type" value="Genomic_DNA"/>
</dbReference>
<evidence type="ECO:0000256" key="1">
    <source>
        <dbReference type="SAM" id="SignalP"/>
    </source>
</evidence>